<reference evidence="2 3" key="1">
    <citation type="submission" date="2020-02" db="EMBL/GenBank/DDBJ databases">
        <title>A chromosome-scale genome assembly of the black bullhead catfish (Ameiurus melas).</title>
        <authorList>
            <person name="Wen M."/>
            <person name="Zham M."/>
            <person name="Cabau C."/>
            <person name="Klopp C."/>
            <person name="Donnadieu C."/>
            <person name="Roques C."/>
            <person name="Bouchez O."/>
            <person name="Lampietro C."/>
            <person name="Jouanno E."/>
            <person name="Herpin A."/>
            <person name="Louis A."/>
            <person name="Berthelot C."/>
            <person name="Parey E."/>
            <person name="Roest-Crollius H."/>
            <person name="Braasch I."/>
            <person name="Postlethwait J."/>
            <person name="Robinson-Rechavi M."/>
            <person name="Echchiki A."/>
            <person name="Begum T."/>
            <person name="Montfort J."/>
            <person name="Schartl M."/>
            <person name="Bobe J."/>
            <person name="Guiguen Y."/>
        </authorList>
    </citation>
    <scope>NUCLEOTIDE SEQUENCE [LARGE SCALE GENOMIC DNA]</scope>
    <source>
        <strain evidence="2">M_S1</strain>
        <tissue evidence="2">Blood</tissue>
    </source>
</reference>
<dbReference type="Proteomes" id="UP000593565">
    <property type="component" value="Unassembled WGS sequence"/>
</dbReference>
<dbReference type="EMBL" id="JAAGNN010000028">
    <property type="protein sequence ID" value="KAF4071105.1"/>
    <property type="molecule type" value="Genomic_DNA"/>
</dbReference>
<feature type="compositionally biased region" description="Low complexity" evidence="1">
    <location>
        <begin position="18"/>
        <end position="30"/>
    </location>
</feature>
<evidence type="ECO:0000313" key="2">
    <source>
        <dbReference type="EMBL" id="KAF4071105.1"/>
    </source>
</evidence>
<sequence length="104" mass="11135">MSSLRSKRIGILQRIKNSGLGSAAGPLGPAVRTPRRAAGPSRQHQDAASDRPSFPPEGHTDGDDQRRTDLAPVSESRKTHSEPPRSTVTHTRQLGAQVRPNTGP</sequence>
<evidence type="ECO:0000313" key="3">
    <source>
        <dbReference type="Proteomes" id="UP000593565"/>
    </source>
</evidence>
<feature type="region of interest" description="Disordered" evidence="1">
    <location>
        <begin position="16"/>
        <end position="104"/>
    </location>
</feature>
<protein>
    <submittedName>
        <fullName evidence="2">Uncharacterized protein</fullName>
    </submittedName>
</protein>
<accession>A0A7J5ZKC5</accession>
<keyword evidence="3" id="KW-1185">Reference proteome</keyword>
<gene>
    <name evidence="2" type="ORF">AMELA_G00281250</name>
</gene>
<feature type="compositionally biased region" description="Basic and acidic residues" evidence="1">
    <location>
        <begin position="58"/>
        <end position="83"/>
    </location>
</feature>
<proteinExistence type="predicted"/>
<evidence type="ECO:0000256" key="1">
    <source>
        <dbReference type="SAM" id="MobiDB-lite"/>
    </source>
</evidence>
<organism evidence="2 3">
    <name type="scientific">Ameiurus melas</name>
    <name type="common">Black bullhead</name>
    <name type="synonym">Silurus melas</name>
    <dbReference type="NCBI Taxonomy" id="219545"/>
    <lineage>
        <taxon>Eukaryota</taxon>
        <taxon>Metazoa</taxon>
        <taxon>Chordata</taxon>
        <taxon>Craniata</taxon>
        <taxon>Vertebrata</taxon>
        <taxon>Euteleostomi</taxon>
        <taxon>Actinopterygii</taxon>
        <taxon>Neopterygii</taxon>
        <taxon>Teleostei</taxon>
        <taxon>Ostariophysi</taxon>
        <taxon>Siluriformes</taxon>
        <taxon>Ictaluridae</taxon>
        <taxon>Ameiurus</taxon>
    </lineage>
</organism>
<dbReference type="AlphaFoldDB" id="A0A7J5ZKC5"/>
<name>A0A7J5ZKC5_AMEME</name>
<comment type="caution">
    <text evidence="2">The sequence shown here is derived from an EMBL/GenBank/DDBJ whole genome shotgun (WGS) entry which is preliminary data.</text>
</comment>
<feature type="compositionally biased region" description="Polar residues" evidence="1">
    <location>
        <begin position="84"/>
        <end position="94"/>
    </location>
</feature>